<dbReference type="GO" id="GO:0004601">
    <property type="term" value="F:peroxidase activity"/>
    <property type="evidence" value="ECO:0007669"/>
    <property type="project" value="UniProtKB-KW"/>
</dbReference>
<comment type="similarity">
    <text evidence="2">Belongs to the class-III pyridine nucleotide-disulfide oxidoreductase family.</text>
</comment>
<evidence type="ECO:0000259" key="9">
    <source>
        <dbReference type="Pfam" id="PF07992"/>
    </source>
</evidence>
<dbReference type="EMBL" id="AZFE01000031">
    <property type="protein sequence ID" value="KRL55667.1"/>
    <property type="molecule type" value="Genomic_DNA"/>
</dbReference>
<keyword evidence="5" id="KW-0560">Oxidoreductase</keyword>
<reference evidence="10 11" key="1">
    <citation type="journal article" date="2015" name="Genome Announc.">
        <title>Expanding the biotechnology potential of lactobacilli through comparative genomics of 213 strains and associated genera.</title>
        <authorList>
            <person name="Sun Z."/>
            <person name="Harris H.M."/>
            <person name="McCann A."/>
            <person name="Guo C."/>
            <person name="Argimon S."/>
            <person name="Zhang W."/>
            <person name="Yang X."/>
            <person name="Jeffery I.B."/>
            <person name="Cooney J.C."/>
            <person name="Kagawa T.F."/>
            <person name="Liu W."/>
            <person name="Song Y."/>
            <person name="Salvetti E."/>
            <person name="Wrobel A."/>
            <person name="Rasinkangas P."/>
            <person name="Parkhill J."/>
            <person name="Rea M.C."/>
            <person name="O'Sullivan O."/>
            <person name="Ritari J."/>
            <person name="Douillard F.P."/>
            <person name="Paul Ross R."/>
            <person name="Yang R."/>
            <person name="Briner A.E."/>
            <person name="Felis G.E."/>
            <person name="de Vos W.M."/>
            <person name="Barrangou R."/>
            <person name="Klaenhammer T.R."/>
            <person name="Caufield P.W."/>
            <person name="Cui Y."/>
            <person name="Zhang H."/>
            <person name="O'Toole P.W."/>
        </authorList>
    </citation>
    <scope>NUCLEOTIDE SEQUENCE [LARGE SCALE GENOMIC DNA]</scope>
    <source>
        <strain evidence="10 11">DSM 15707</strain>
    </source>
</reference>
<dbReference type="SUPFAM" id="SSF51905">
    <property type="entry name" value="FAD/NAD(P)-binding domain"/>
    <property type="match status" value="2"/>
</dbReference>
<dbReference type="PRINTS" id="PR00469">
    <property type="entry name" value="PNDRDTASEII"/>
</dbReference>
<name>A0A0R1RQN6_9LACO</name>
<comment type="caution">
    <text evidence="10">The sequence shown here is derived from an EMBL/GenBank/DDBJ whole genome shotgun (WGS) entry which is preliminary data.</text>
</comment>
<gene>
    <name evidence="10" type="ORF">FC70_GL001271</name>
</gene>
<evidence type="ECO:0000256" key="1">
    <source>
        <dbReference type="ARBA" id="ARBA00001974"/>
    </source>
</evidence>
<dbReference type="Pfam" id="PF02852">
    <property type="entry name" value="Pyr_redox_dim"/>
    <property type="match status" value="1"/>
</dbReference>
<dbReference type="InterPro" id="IPR004099">
    <property type="entry name" value="Pyr_nucl-diS_OxRdtase_dimer"/>
</dbReference>
<keyword evidence="6" id="KW-0558">Oxidation</keyword>
<evidence type="ECO:0000256" key="2">
    <source>
        <dbReference type="ARBA" id="ARBA00009130"/>
    </source>
</evidence>
<dbReference type="Proteomes" id="UP000051697">
    <property type="component" value="Unassembled WGS sequence"/>
</dbReference>
<accession>A0A0R1RQN6</accession>
<keyword evidence="10" id="KW-0575">Peroxidase</keyword>
<evidence type="ECO:0000256" key="6">
    <source>
        <dbReference type="ARBA" id="ARBA00023097"/>
    </source>
</evidence>
<dbReference type="PANTHER" id="PTHR43429">
    <property type="entry name" value="PYRIDINE NUCLEOTIDE-DISULFIDE OXIDOREDUCTASE DOMAIN-CONTAINING"/>
    <property type="match status" value="1"/>
</dbReference>
<keyword evidence="7" id="KW-0676">Redox-active center</keyword>
<evidence type="ECO:0000256" key="5">
    <source>
        <dbReference type="ARBA" id="ARBA00023002"/>
    </source>
</evidence>
<feature type="domain" description="Pyridine nucleotide-disulphide oxidoreductase dimerisation" evidence="8">
    <location>
        <begin position="330"/>
        <end position="425"/>
    </location>
</feature>
<comment type="cofactor">
    <cofactor evidence="1">
        <name>FAD</name>
        <dbReference type="ChEBI" id="CHEBI:57692"/>
    </cofactor>
</comment>
<dbReference type="PANTHER" id="PTHR43429:SF1">
    <property type="entry name" value="NAD(P)H SULFUR OXIDOREDUCTASE (COA-DEPENDENT)"/>
    <property type="match status" value="1"/>
</dbReference>
<dbReference type="PATRIC" id="fig|1423778.4.peg.1305"/>
<dbReference type="InterPro" id="IPR016156">
    <property type="entry name" value="FAD/NAD-linked_Rdtase_dimer_sf"/>
</dbReference>
<dbReference type="InterPro" id="IPR050260">
    <property type="entry name" value="FAD-bd_OxRdtase"/>
</dbReference>
<organism evidence="10 11">
    <name type="scientific">Paucilactobacillus oligofermentans DSM 15707 = LMG 22743</name>
    <dbReference type="NCBI Taxonomy" id="1423778"/>
    <lineage>
        <taxon>Bacteria</taxon>
        <taxon>Bacillati</taxon>
        <taxon>Bacillota</taxon>
        <taxon>Bacilli</taxon>
        <taxon>Lactobacillales</taxon>
        <taxon>Lactobacillaceae</taxon>
        <taxon>Paucilactobacillus</taxon>
    </lineage>
</organism>
<dbReference type="SUPFAM" id="SSF55424">
    <property type="entry name" value="FAD/NAD-linked reductases, dimerisation (C-terminal) domain"/>
    <property type="match status" value="1"/>
</dbReference>
<dbReference type="Pfam" id="PF07992">
    <property type="entry name" value="Pyr_redox_2"/>
    <property type="match status" value="1"/>
</dbReference>
<proteinExistence type="inferred from homology"/>
<keyword evidence="4" id="KW-0274">FAD</keyword>
<dbReference type="Gene3D" id="3.50.50.60">
    <property type="entry name" value="FAD/NAD(P)-binding domain"/>
    <property type="match status" value="2"/>
</dbReference>
<evidence type="ECO:0000256" key="7">
    <source>
        <dbReference type="ARBA" id="ARBA00023284"/>
    </source>
</evidence>
<evidence type="ECO:0000313" key="11">
    <source>
        <dbReference type="Proteomes" id="UP000051697"/>
    </source>
</evidence>
<dbReference type="AlphaFoldDB" id="A0A0R1RQN6"/>
<feature type="domain" description="FAD/NAD(P)-binding" evidence="9">
    <location>
        <begin position="1"/>
        <end position="300"/>
    </location>
</feature>
<protein>
    <submittedName>
        <fullName evidence="10">NADH peroxidase</fullName>
    </submittedName>
</protein>
<dbReference type="PRINTS" id="PR00368">
    <property type="entry name" value="FADPNR"/>
</dbReference>
<sequence length="440" mass="48108">MIIGASHAGYETAEAIHETLPTAKIDWFDLAAIQESINWSKQRGEVTNPTVNQMSDQELISNNIQLHSNFEAINLDPNNHQVTFKNHQSDDTETFGYDKLIIATGSHATILPIPGNHFSGIANLRHGHQHDLKVAIKKETTKNVVVIGGGYIGMMATNLLSQMGKNVTIIDTNSRPLATYLDSELTDVLSTHLQEKKINFIGDTKVSAFIADDNQQVSAIETDHGTFPADFVLVAAGTQPNTAWINNAIKINSRGFISTDNYSKTSDADIFAIGDSTEILYNPTNTKLNISLASNAERQARVAVRNLVEATTPLHGVQGSSGLSIFGEYFASTGLNTLTAQKNSIDIKSVYVEQSNIMPGFSREPEHKVRFKLFYAPDSMTILGAEIMSAVNETQQINAISIAIQMKMTVNQLADADLFFQPGLTNLWNIMNVAAIKALN</sequence>
<evidence type="ECO:0000313" key="10">
    <source>
        <dbReference type="EMBL" id="KRL55667.1"/>
    </source>
</evidence>
<dbReference type="STRING" id="1423778.FC70_GL001271"/>
<dbReference type="InterPro" id="IPR036188">
    <property type="entry name" value="FAD/NAD-bd_sf"/>
</dbReference>
<evidence type="ECO:0000259" key="8">
    <source>
        <dbReference type="Pfam" id="PF02852"/>
    </source>
</evidence>
<dbReference type="InterPro" id="IPR023753">
    <property type="entry name" value="FAD/NAD-binding_dom"/>
</dbReference>
<keyword evidence="3" id="KW-0285">Flavoprotein</keyword>
<dbReference type="Gene3D" id="3.30.390.30">
    <property type="match status" value="1"/>
</dbReference>
<keyword evidence="11" id="KW-1185">Reference proteome</keyword>
<evidence type="ECO:0000256" key="3">
    <source>
        <dbReference type="ARBA" id="ARBA00022630"/>
    </source>
</evidence>
<evidence type="ECO:0000256" key="4">
    <source>
        <dbReference type="ARBA" id="ARBA00022827"/>
    </source>
</evidence>